<evidence type="ECO:0000256" key="1">
    <source>
        <dbReference type="SAM" id="SignalP"/>
    </source>
</evidence>
<sequence>MKPLLQTVVALSLLLIVRALPENIEDVKQLPQSKEPVVEADESEPQTRVERCTKCGTSRLKIKSPQEIVAALQSLPGGEVHTQQSFEGCSSEKGCAGLKLKDGKVIEKYGNVDAINGAASADVNNEFNFQAGFANNVLGGVIPEKGPFWWMDQNSPFKLGSANGGSFEKYSKSSSSSYSNTGGGASLGGSLDLANNPFLNGNVALGAGQNVAAVKPNTFQSSSYESSSFSSSNKGDFDISKNPFLNGGFKAGQAGSAGFGGGFASAANQGFSASGAAQNFGASAVNSASAINSAAQGFGSSFEASYESGNKVTTEYTGSSPSPFAPSSINVVQNENANEFDFEQQQQTQQNIDKLFQSSGSVGIDNSGGDLQQTCASEGYSCVIKSQCNNGVAYLRINPGVSVLTASRINLSSQQLIVILKRR</sequence>
<protein>
    <submittedName>
        <fullName evidence="2">Uncharacterized protein</fullName>
    </submittedName>
</protein>
<evidence type="ECO:0000313" key="2">
    <source>
        <dbReference type="EMBL" id="CAH2101720.1"/>
    </source>
</evidence>
<dbReference type="Proteomes" id="UP001153954">
    <property type="component" value="Unassembled WGS sequence"/>
</dbReference>
<evidence type="ECO:0000313" key="3">
    <source>
        <dbReference type="Proteomes" id="UP001153954"/>
    </source>
</evidence>
<name>A0AAU9UY10_EUPED</name>
<reference evidence="2" key="1">
    <citation type="submission" date="2022-03" db="EMBL/GenBank/DDBJ databases">
        <authorList>
            <person name="Tunstrom K."/>
        </authorList>
    </citation>
    <scope>NUCLEOTIDE SEQUENCE</scope>
</reference>
<keyword evidence="1" id="KW-0732">Signal</keyword>
<gene>
    <name evidence="2" type="ORF">EEDITHA_LOCUS16448</name>
</gene>
<dbReference type="EMBL" id="CAKOGL010000024">
    <property type="protein sequence ID" value="CAH2101720.1"/>
    <property type="molecule type" value="Genomic_DNA"/>
</dbReference>
<accession>A0AAU9UY10</accession>
<comment type="caution">
    <text evidence="2">The sequence shown here is derived from an EMBL/GenBank/DDBJ whole genome shotgun (WGS) entry which is preliminary data.</text>
</comment>
<proteinExistence type="predicted"/>
<keyword evidence="3" id="KW-1185">Reference proteome</keyword>
<organism evidence="2 3">
    <name type="scientific">Euphydryas editha</name>
    <name type="common">Edith's checkerspot</name>
    <dbReference type="NCBI Taxonomy" id="104508"/>
    <lineage>
        <taxon>Eukaryota</taxon>
        <taxon>Metazoa</taxon>
        <taxon>Ecdysozoa</taxon>
        <taxon>Arthropoda</taxon>
        <taxon>Hexapoda</taxon>
        <taxon>Insecta</taxon>
        <taxon>Pterygota</taxon>
        <taxon>Neoptera</taxon>
        <taxon>Endopterygota</taxon>
        <taxon>Lepidoptera</taxon>
        <taxon>Glossata</taxon>
        <taxon>Ditrysia</taxon>
        <taxon>Papilionoidea</taxon>
        <taxon>Nymphalidae</taxon>
        <taxon>Nymphalinae</taxon>
        <taxon>Euphydryas</taxon>
    </lineage>
</organism>
<dbReference type="AlphaFoldDB" id="A0AAU9UY10"/>
<feature type="chain" id="PRO_5043987022" evidence="1">
    <location>
        <begin position="20"/>
        <end position="423"/>
    </location>
</feature>
<feature type="signal peptide" evidence="1">
    <location>
        <begin position="1"/>
        <end position="19"/>
    </location>
</feature>